<evidence type="ECO:0000256" key="6">
    <source>
        <dbReference type="SAM" id="Phobius"/>
    </source>
</evidence>
<reference evidence="9 10" key="1">
    <citation type="submission" date="2019-03" db="EMBL/GenBank/DDBJ databases">
        <title>Genomic Encyclopedia of Type Strains, Phase IV (KMG-IV): sequencing the most valuable type-strain genomes for metagenomic binning, comparative biology and taxonomic classification.</title>
        <authorList>
            <person name="Goeker M."/>
        </authorList>
    </citation>
    <scope>NUCLEOTIDE SEQUENCE [LARGE SCALE GENOMIC DNA]</scope>
    <source>
        <strain evidence="9 10">DSM 102969</strain>
    </source>
</reference>
<keyword evidence="10" id="KW-1185">Reference proteome</keyword>
<evidence type="ECO:0000256" key="3">
    <source>
        <dbReference type="ARBA" id="ARBA00022989"/>
    </source>
</evidence>
<dbReference type="AlphaFoldDB" id="A0A4R6RIN2"/>
<gene>
    <name evidence="9" type="ORF">EDD54_0111</name>
</gene>
<evidence type="ECO:0000256" key="2">
    <source>
        <dbReference type="ARBA" id="ARBA00022692"/>
    </source>
</evidence>
<accession>A0A4R6RIN2</accession>
<keyword evidence="2 6" id="KW-0812">Transmembrane</keyword>
<organism evidence="9 10">
    <name type="scientific">Oharaeibacter diazotrophicus</name>
    <dbReference type="NCBI Taxonomy" id="1920512"/>
    <lineage>
        <taxon>Bacteria</taxon>
        <taxon>Pseudomonadati</taxon>
        <taxon>Pseudomonadota</taxon>
        <taxon>Alphaproteobacteria</taxon>
        <taxon>Hyphomicrobiales</taxon>
        <taxon>Pleomorphomonadaceae</taxon>
        <taxon>Oharaeibacter</taxon>
    </lineage>
</organism>
<evidence type="ECO:0000259" key="7">
    <source>
        <dbReference type="Pfam" id="PF06271"/>
    </source>
</evidence>
<protein>
    <submittedName>
        <fullName evidence="9">Uncharacterized protein DUF4339</fullName>
    </submittedName>
</protein>
<feature type="domain" description="RDD" evidence="7">
    <location>
        <begin position="105"/>
        <end position="246"/>
    </location>
</feature>
<evidence type="ECO:0000259" key="8">
    <source>
        <dbReference type="Pfam" id="PF14237"/>
    </source>
</evidence>
<dbReference type="EMBL" id="SNXY01000006">
    <property type="protein sequence ID" value="TDP86242.1"/>
    <property type="molecule type" value="Genomic_DNA"/>
</dbReference>
<feature type="transmembrane region" description="Helical" evidence="6">
    <location>
        <begin position="113"/>
        <end position="136"/>
    </location>
</feature>
<dbReference type="Proteomes" id="UP000294547">
    <property type="component" value="Unassembled WGS sequence"/>
</dbReference>
<dbReference type="InterPro" id="IPR025640">
    <property type="entry name" value="GYF_2"/>
</dbReference>
<feature type="transmembrane region" description="Helical" evidence="6">
    <location>
        <begin position="262"/>
        <end position="281"/>
    </location>
</feature>
<proteinExistence type="predicted"/>
<dbReference type="InterPro" id="IPR010432">
    <property type="entry name" value="RDD"/>
</dbReference>
<dbReference type="Pfam" id="PF14237">
    <property type="entry name" value="GYF_2"/>
    <property type="match status" value="1"/>
</dbReference>
<evidence type="ECO:0000256" key="1">
    <source>
        <dbReference type="ARBA" id="ARBA00004141"/>
    </source>
</evidence>
<dbReference type="OrthoDB" id="198456at2"/>
<feature type="domain" description="GYF" evidence="8">
    <location>
        <begin position="6"/>
        <end position="51"/>
    </location>
</feature>
<sequence length="284" mass="30882">MDGAGWYYRDGETTVGPVSRQRLAELEAERTIHESTPVRRSDGETWTALSDAFGALADDEPPPLPDGQPNAARTPNEAAEARSGQPAGSAGPTVVDGWAPEPVRPRRRFGARFIDTTVNFYLASALFGYVGFLLAPQSTERALAWLSAQSTLSTIVPRLLEPVGVTVLVGALNGLLMGTAGTTLGKFLFGVRVLDRDLRPLGAVAAWRRELDIWVRGLGFGIPLVTILLNLIAWRRLVKARTTVWDEGRFVVLYRPAGKGRILTTLGIVIFAASYFTALYFKLS</sequence>
<comment type="subcellular location">
    <subcellularLocation>
        <location evidence="1">Membrane</location>
        <topology evidence="1">Multi-pass membrane protein</topology>
    </subcellularLocation>
</comment>
<dbReference type="GO" id="GO:0016020">
    <property type="term" value="C:membrane"/>
    <property type="evidence" value="ECO:0007669"/>
    <property type="project" value="UniProtKB-SubCell"/>
</dbReference>
<feature type="transmembrane region" description="Helical" evidence="6">
    <location>
        <begin position="213"/>
        <end position="233"/>
    </location>
</feature>
<name>A0A4R6RIN2_9HYPH</name>
<keyword evidence="3 6" id="KW-1133">Transmembrane helix</keyword>
<evidence type="ECO:0000256" key="4">
    <source>
        <dbReference type="ARBA" id="ARBA00023136"/>
    </source>
</evidence>
<keyword evidence="4 6" id="KW-0472">Membrane</keyword>
<dbReference type="RefSeq" id="WP_126537572.1">
    <property type="nucleotide sequence ID" value="NZ_BSPM01000008.1"/>
</dbReference>
<evidence type="ECO:0000313" key="9">
    <source>
        <dbReference type="EMBL" id="TDP86242.1"/>
    </source>
</evidence>
<comment type="caution">
    <text evidence="9">The sequence shown here is derived from an EMBL/GenBank/DDBJ whole genome shotgun (WGS) entry which is preliminary data.</text>
</comment>
<evidence type="ECO:0000256" key="5">
    <source>
        <dbReference type="SAM" id="MobiDB-lite"/>
    </source>
</evidence>
<feature type="region of interest" description="Disordered" evidence="5">
    <location>
        <begin position="28"/>
        <end position="101"/>
    </location>
</feature>
<feature type="compositionally biased region" description="Basic and acidic residues" evidence="5">
    <location>
        <begin position="28"/>
        <end position="43"/>
    </location>
</feature>
<evidence type="ECO:0000313" key="10">
    <source>
        <dbReference type="Proteomes" id="UP000294547"/>
    </source>
</evidence>
<dbReference type="Pfam" id="PF06271">
    <property type="entry name" value="RDD"/>
    <property type="match status" value="1"/>
</dbReference>